<dbReference type="PANTHER" id="PTHR10629:SF52">
    <property type="entry name" value="DNA (CYTOSINE-5)-METHYLTRANSFERASE 1"/>
    <property type="match status" value="1"/>
</dbReference>
<evidence type="ECO:0000313" key="7">
    <source>
        <dbReference type="EMBL" id="SMQ50481.1"/>
    </source>
</evidence>
<dbReference type="Gene3D" id="3.40.50.150">
    <property type="entry name" value="Vaccinia Virus protein VP39"/>
    <property type="match status" value="1"/>
</dbReference>
<evidence type="ECO:0000256" key="5">
    <source>
        <dbReference type="PROSITE-ProRule" id="PRU01016"/>
    </source>
</evidence>
<reference evidence="7 8" key="1">
    <citation type="submission" date="2016-06" db="EMBL/GenBank/DDBJ databases">
        <authorList>
            <person name="Kjaerup R.B."/>
            <person name="Dalgaard T.S."/>
            <person name="Juul-Madsen H.R."/>
        </authorList>
    </citation>
    <scope>NUCLEOTIDE SEQUENCE [LARGE SCALE GENOMIC DNA]</scope>
</reference>
<dbReference type="PROSITE" id="PS00094">
    <property type="entry name" value="C5_MTASE_1"/>
    <property type="match status" value="1"/>
</dbReference>
<dbReference type="GO" id="GO:0032259">
    <property type="term" value="P:methylation"/>
    <property type="evidence" value="ECO:0007669"/>
    <property type="project" value="UniProtKB-KW"/>
</dbReference>
<evidence type="ECO:0000256" key="4">
    <source>
        <dbReference type="ARBA" id="ARBA00022691"/>
    </source>
</evidence>
<evidence type="ECO:0000256" key="3">
    <source>
        <dbReference type="ARBA" id="ARBA00022679"/>
    </source>
</evidence>
<name>A0A1X7RTG1_ZYMT9</name>
<keyword evidence="4 5" id="KW-0949">S-adenosyl-L-methionine</keyword>
<feature type="compositionally biased region" description="Acidic residues" evidence="6">
    <location>
        <begin position="39"/>
        <end position="57"/>
    </location>
</feature>
<dbReference type="EMBL" id="LT853696">
    <property type="protein sequence ID" value="SMQ50481.1"/>
    <property type="molecule type" value="Genomic_DNA"/>
</dbReference>
<dbReference type="SUPFAM" id="SSF53335">
    <property type="entry name" value="S-adenosyl-L-methionine-dependent methyltransferases"/>
    <property type="match status" value="1"/>
</dbReference>
<dbReference type="AlphaFoldDB" id="A0A1X7RTG1"/>
<keyword evidence="8" id="KW-1185">Reference proteome</keyword>
<dbReference type="GO" id="GO:0005634">
    <property type="term" value="C:nucleus"/>
    <property type="evidence" value="ECO:0007669"/>
    <property type="project" value="TreeGrafter"/>
</dbReference>
<evidence type="ECO:0000256" key="2">
    <source>
        <dbReference type="ARBA" id="ARBA00022603"/>
    </source>
</evidence>
<dbReference type="GO" id="GO:0044027">
    <property type="term" value="P:negative regulation of gene expression via chromosomal CpG island methylation"/>
    <property type="evidence" value="ECO:0007669"/>
    <property type="project" value="TreeGrafter"/>
</dbReference>
<dbReference type="STRING" id="1276538.A0A1X7RTG1"/>
<dbReference type="Gene3D" id="3.90.120.10">
    <property type="entry name" value="DNA Methylase, subunit A, domain 2"/>
    <property type="match status" value="1"/>
</dbReference>
<dbReference type="Pfam" id="PF00145">
    <property type="entry name" value="DNA_methylase"/>
    <property type="match status" value="2"/>
</dbReference>
<gene>
    <name evidence="7" type="ORF">ZT3D7_G5634</name>
</gene>
<keyword evidence="2 5" id="KW-0489">Methyltransferase</keyword>
<dbReference type="InterPro" id="IPR001525">
    <property type="entry name" value="C5_MeTfrase"/>
</dbReference>
<dbReference type="GO" id="GO:0003677">
    <property type="term" value="F:DNA binding"/>
    <property type="evidence" value="ECO:0007669"/>
    <property type="project" value="TreeGrafter"/>
</dbReference>
<accession>A0A1X7RTG1</accession>
<protein>
    <recommendedName>
        <fullName evidence="1">DNA (cytosine-5-)-methyltransferase</fullName>
        <ecNumber evidence="1">2.1.1.37</ecNumber>
    </recommendedName>
</protein>
<dbReference type="EC" id="2.1.1.37" evidence="1"/>
<evidence type="ECO:0000313" key="8">
    <source>
        <dbReference type="Proteomes" id="UP000215127"/>
    </source>
</evidence>
<dbReference type="InterPro" id="IPR018117">
    <property type="entry name" value="C5_DNA_meth_AS"/>
</dbReference>
<evidence type="ECO:0000256" key="6">
    <source>
        <dbReference type="SAM" id="MobiDB-lite"/>
    </source>
</evidence>
<comment type="similarity">
    <text evidence="5">Belongs to the class I-like SAM-binding methyltransferase superfamily. C5-methyltransferase family.</text>
</comment>
<dbReference type="InterPro" id="IPR050390">
    <property type="entry name" value="C5-Methyltransferase"/>
</dbReference>
<sequence length="700" mass="77583">MKRTRSPEPRGLGGMSGRIGRAPVALDRPQRDSIVSLLSDDENESGTEPGDDFDDIFDERQDSADPREVIDIDDEDEDVIEMAEEIDAAGIERSITPGHDSHNDVLPPGHRELDFATTPFGGLARRGDCFEIDRDPDTGACTAFICARFIRQDERGREYFQGFVMQRCGDIDKKMIAKGQFAGEPNKSLMSRNANSLCAILSIPKGTANPSLRSASERRYIDQVGITRRVIFTNQNSKQLNGLYFGETFGTSLPESARKKEEGVLFCRRIHIQEYDTVTKRRVANEFTNRVLHESECDASYAAAAAVLFDAHQKGLTIFNGKHVSVEHPDAQQQTTMLPDNHGGELELIWERAPGYIGGDMCAGGGGAASGAEAAGIRTKFLLELEATECETLRLNFGHAVVLQMDIRDFAARDTAGLTLGDMVDVLHISYPCQGFSAANHHKAIDKDDRNIFVGYSLGEILQKCKPRILTMEQVPGIMHEDEGFHFRSQIHHIASQDYSVRWKQCNFAEHAQPSHRKRIIVHAAAPGHILPDWPPPTHGNGPGLKPLVTVAEAFAKIPRNVPKHMLQHTTLKGRHQPWDPNVTLTRIVTCGGVNGGKNRGALHHPTKPRGLNLMELAVLQGFSPSHQFAGTMTSIRHQIGNAVPPVFMTQLTKGSIKAMQEMDAYVKQWNEDEARRKAREARVIARRNEEAAKNPIVLE</sequence>
<proteinExistence type="inferred from homology"/>
<dbReference type="PROSITE" id="PS51679">
    <property type="entry name" value="SAM_MT_C5"/>
    <property type="match status" value="1"/>
</dbReference>
<dbReference type="GO" id="GO:0003886">
    <property type="term" value="F:DNA (cytosine-5-)-methyltransferase activity"/>
    <property type="evidence" value="ECO:0007669"/>
    <property type="project" value="UniProtKB-EC"/>
</dbReference>
<dbReference type="Proteomes" id="UP000215127">
    <property type="component" value="Chromosome 5"/>
</dbReference>
<keyword evidence="3 5" id="KW-0808">Transferase</keyword>
<organism evidence="7 8">
    <name type="scientific">Zymoseptoria tritici (strain ST99CH_3D7)</name>
    <dbReference type="NCBI Taxonomy" id="1276538"/>
    <lineage>
        <taxon>Eukaryota</taxon>
        <taxon>Fungi</taxon>
        <taxon>Dikarya</taxon>
        <taxon>Ascomycota</taxon>
        <taxon>Pezizomycotina</taxon>
        <taxon>Dothideomycetes</taxon>
        <taxon>Dothideomycetidae</taxon>
        <taxon>Mycosphaerellales</taxon>
        <taxon>Mycosphaerellaceae</taxon>
        <taxon>Zymoseptoria</taxon>
    </lineage>
</organism>
<dbReference type="InterPro" id="IPR029063">
    <property type="entry name" value="SAM-dependent_MTases_sf"/>
</dbReference>
<feature type="active site" evidence="5">
    <location>
        <position position="433"/>
    </location>
</feature>
<dbReference type="PANTHER" id="PTHR10629">
    <property type="entry name" value="CYTOSINE-SPECIFIC METHYLTRANSFERASE"/>
    <property type="match status" value="1"/>
</dbReference>
<feature type="region of interest" description="Disordered" evidence="6">
    <location>
        <begin position="1"/>
        <end position="65"/>
    </location>
</feature>
<evidence type="ECO:0000256" key="1">
    <source>
        <dbReference type="ARBA" id="ARBA00011975"/>
    </source>
</evidence>